<sequence>MVESNESKYLWNFPFSFIWLLPSTSNVAASMVAWTK</sequence>
<keyword evidence="3" id="KW-1185">Reference proteome</keyword>
<reference evidence="2" key="1">
    <citation type="journal article" date="2023" name="Mol. Ecol. Resour.">
        <title>Chromosome-level genome assembly of a triploid poplar Populus alba 'Berolinensis'.</title>
        <authorList>
            <person name="Chen S."/>
            <person name="Yu Y."/>
            <person name="Wang X."/>
            <person name="Wang S."/>
            <person name="Zhang T."/>
            <person name="Zhou Y."/>
            <person name="He R."/>
            <person name="Meng N."/>
            <person name="Wang Y."/>
            <person name="Liu W."/>
            <person name="Liu Z."/>
            <person name="Liu J."/>
            <person name="Guo Q."/>
            <person name="Huang H."/>
            <person name="Sederoff R.R."/>
            <person name="Wang G."/>
            <person name="Qu G."/>
            <person name="Chen S."/>
        </authorList>
    </citation>
    <scope>NUCLEOTIDE SEQUENCE</scope>
    <source>
        <strain evidence="2">SC-2020</strain>
    </source>
</reference>
<evidence type="ECO:0000256" key="1">
    <source>
        <dbReference type="SAM" id="Phobius"/>
    </source>
</evidence>
<dbReference type="Proteomes" id="UP001164929">
    <property type="component" value="Chromosome 7"/>
</dbReference>
<evidence type="ECO:0000313" key="2">
    <source>
        <dbReference type="EMBL" id="KAJ6990098.1"/>
    </source>
</evidence>
<protein>
    <submittedName>
        <fullName evidence="2">Uncharacterized protein</fullName>
    </submittedName>
</protein>
<name>A0AAD6QGU2_9ROSI</name>
<proteinExistence type="predicted"/>
<feature type="transmembrane region" description="Helical" evidence="1">
    <location>
        <begin position="12"/>
        <end position="34"/>
    </location>
</feature>
<accession>A0AAD6QGU2</accession>
<dbReference type="EMBL" id="JAQIZT010000007">
    <property type="protein sequence ID" value="KAJ6990098.1"/>
    <property type="molecule type" value="Genomic_DNA"/>
</dbReference>
<keyword evidence="1" id="KW-1133">Transmembrane helix</keyword>
<comment type="caution">
    <text evidence="2">The sequence shown here is derived from an EMBL/GenBank/DDBJ whole genome shotgun (WGS) entry which is preliminary data.</text>
</comment>
<dbReference type="AlphaFoldDB" id="A0AAD6QGU2"/>
<keyword evidence="1" id="KW-0812">Transmembrane</keyword>
<evidence type="ECO:0000313" key="3">
    <source>
        <dbReference type="Proteomes" id="UP001164929"/>
    </source>
</evidence>
<gene>
    <name evidence="2" type="ORF">NC653_018583</name>
</gene>
<organism evidence="2 3">
    <name type="scientific">Populus alba x Populus x berolinensis</name>
    <dbReference type="NCBI Taxonomy" id="444605"/>
    <lineage>
        <taxon>Eukaryota</taxon>
        <taxon>Viridiplantae</taxon>
        <taxon>Streptophyta</taxon>
        <taxon>Embryophyta</taxon>
        <taxon>Tracheophyta</taxon>
        <taxon>Spermatophyta</taxon>
        <taxon>Magnoliopsida</taxon>
        <taxon>eudicotyledons</taxon>
        <taxon>Gunneridae</taxon>
        <taxon>Pentapetalae</taxon>
        <taxon>rosids</taxon>
        <taxon>fabids</taxon>
        <taxon>Malpighiales</taxon>
        <taxon>Salicaceae</taxon>
        <taxon>Saliceae</taxon>
        <taxon>Populus</taxon>
    </lineage>
</organism>
<keyword evidence="1" id="KW-0472">Membrane</keyword>